<evidence type="ECO:0000256" key="1">
    <source>
        <dbReference type="SAM" id="MobiDB-lite"/>
    </source>
</evidence>
<accession>A0AAD6X376</accession>
<name>A0AAD6X376_9AGAR</name>
<gene>
    <name evidence="2" type="ORF">C8F04DRAFT_1105416</name>
</gene>
<organism evidence="2 3">
    <name type="scientific">Mycena alexandri</name>
    <dbReference type="NCBI Taxonomy" id="1745969"/>
    <lineage>
        <taxon>Eukaryota</taxon>
        <taxon>Fungi</taxon>
        <taxon>Dikarya</taxon>
        <taxon>Basidiomycota</taxon>
        <taxon>Agaricomycotina</taxon>
        <taxon>Agaricomycetes</taxon>
        <taxon>Agaricomycetidae</taxon>
        <taxon>Agaricales</taxon>
        <taxon>Marasmiineae</taxon>
        <taxon>Mycenaceae</taxon>
        <taxon>Mycena</taxon>
    </lineage>
</organism>
<dbReference type="AlphaFoldDB" id="A0AAD6X376"/>
<sequence length="312" mass="32443">MKKCGLYFRDRNIPDITRQLLDVGGHFDFNSPADRWFKASPATDPQKADWNAFKSAFETRFQVTAPPLKPTAQLQAVLAGMRISVDELLKGTVIVNGTRVPVLCDFAARVNDAVTEANAGAEQGASLWLFYEALDPWLRAAVGAIPVSRDAMVLMLRGVPPHVVDAAVAAHKEKLRVENRMDDVLRKIAAMRVAPVVYQAGTSGHAPAAGGAVGPAPPNVTAPGGGGTGEGTAGGGGAQGVLGADGGGEGGAARGAGGNHRASRPCHSGGPGAARSPARRVGGEERPRPRCHARCRCHRVSAYARNGGARGR</sequence>
<dbReference type="EMBL" id="JARJCM010000067">
    <property type="protein sequence ID" value="KAJ7033186.1"/>
    <property type="molecule type" value="Genomic_DNA"/>
</dbReference>
<proteinExistence type="predicted"/>
<keyword evidence="3" id="KW-1185">Reference proteome</keyword>
<feature type="region of interest" description="Disordered" evidence="1">
    <location>
        <begin position="206"/>
        <end position="291"/>
    </location>
</feature>
<evidence type="ECO:0000313" key="2">
    <source>
        <dbReference type="EMBL" id="KAJ7033186.1"/>
    </source>
</evidence>
<feature type="compositionally biased region" description="Gly residues" evidence="1">
    <location>
        <begin position="223"/>
        <end position="258"/>
    </location>
</feature>
<comment type="caution">
    <text evidence="2">The sequence shown here is derived from an EMBL/GenBank/DDBJ whole genome shotgun (WGS) entry which is preliminary data.</text>
</comment>
<protein>
    <submittedName>
        <fullName evidence="2">Uncharacterized protein</fullName>
    </submittedName>
</protein>
<evidence type="ECO:0000313" key="3">
    <source>
        <dbReference type="Proteomes" id="UP001218188"/>
    </source>
</evidence>
<reference evidence="2" key="1">
    <citation type="submission" date="2023-03" db="EMBL/GenBank/DDBJ databases">
        <title>Massive genome expansion in bonnet fungi (Mycena s.s.) driven by repeated elements and novel gene families across ecological guilds.</title>
        <authorList>
            <consortium name="Lawrence Berkeley National Laboratory"/>
            <person name="Harder C.B."/>
            <person name="Miyauchi S."/>
            <person name="Viragh M."/>
            <person name="Kuo A."/>
            <person name="Thoen E."/>
            <person name="Andreopoulos B."/>
            <person name="Lu D."/>
            <person name="Skrede I."/>
            <person name="Drula E."/>
            <person name="Henrissat B."/>
            <person name="Morin E."/>
            <person name="Kohler A."/>
            <person name="Barry K."/>
            <person name="LaButti K."/>
            <person name="Morin E."/>
            <person name="Salamov A."/>
            <person name="Lipzen A."/>
            <person name="Mereny Z."/>
            <person name="Hegedus B."/>
            <person name="Baldrian P."/>
            <person name="Stursova M."/>
            <person name="Weitz H."/>
            <person name="Taylor A."/>
            <person name="Grigoriev I.V."/>
            <person name="Nagy L.G."/>
            <person name="Martin F."/>
            <person name="Kauserud H."/>
        </authorList>
    </citation>
    <scope>NUCLEOTIDE SEQUENCE</scope>
    <source>
        <strain evidence="2">CBHHK200</strain>
    </source>
</reference>
<dbReference type="Proteomes" id="UP001218188">
    <property type="component" value="Unassembled WGS sequence"/>
</dbReference>